<evidence type="ECO:0000256" key="6">
    <source>
        <dbReference type="SAM" id="MobiDB-lite"/>
    </source>
</evidence>
<evidence type="ECO:0000256" key="3">
    <source>
        <dbReference type="ARBA" id="ARBA00022553"/>
    </source>
</evidence>
<dbReference type="PRINTS" id="PR00344">
    <property type="entry name" value="BCTRLSENSOR"/>
</dbReference>
<dbReference type="CDD" id="cd00075">
    <property type="entry name" value="HATPase"/>
    <property type="match status" value="1"/>
</dbReference>
<dbReference type="InterPro" id="IPR005467">
    <property type="entry name" value="His_kinase_dom"/>
</dbReference>
<evidence type="ECO:0000256" key="2">
    <source>
        <dbReference type="ARBA" id="ARBA00012438"/>
    </source>
</evidence>
<keyword evidence="3" id="KW-0597">Phosphoprotein</keyword>
<dbReference type="InterPro" id="IPR053159">
    <property type="entry name" value="Hybrid_Histidine_Kinase"/>
</dbReference>
<dbReference type="Pfam" id="PF00512">
    <property type="entry name" value="HisKA"/>
    <property type="match status" value="1"/>
</dbReference>
<dbReference type="InterPro" id="IPR036890">
    <property type="entry name" value="HATPase_C_sf"/>
</dbReference>
<dbReference type="SUPFAM" id="SSF55874">
    <property type="entry name" value="ATPase domain of HSP90 chaperone/DNA topoisomerase II/histidine kinase"/>
    <property type="match status" value="1"/>
</dbReference>
<dbReference type="PROSITE" id="PS00108">
    <property type="entry name" value="PROTEIN_KINASE_ST"/>
    <property type="match status" value="1"/>
</dbReference>
<accession>A9F619</accession>
<dbReference type="SMART" id="SM00388">
    <property type="entry name" value="HisKA"/>
    <property type="match status" value="1"/>
</dbReference>
<dbReference type="eggNOG" id="COG0515">
    <property type="taxonomic scope" value="Bacteria"/>
</dbReference>
<dbReference type="CDD" id="cd00082">
    <property type="entry name" value="HisKA"/>
    <property type="match status" value="1"/>
</dbReference>
<evidence type="ECO:0000259" key="8">
    <source>
        <dbReference type="PROSITE" id="PS50109"/>
    </source>
</evidence>
<dbReference type="Pfam" id="PF02518">
    <property type="entry name" value="HATPase_c"/>
    <property type="match status" value="1"/>
</dbReference>
<keyword evidence="10" id="KW-1185">Reference proteome</keyword>
<dbReference type="InterPro" id="IPR029016">
    <property type="entry name" value="GAF-like_dom_sf"/>
</dbReference>
<dbReference type="EC" id="2.7.13.3" evidence="2"/>
<dbReference type="InterPro" id="IPR000719">
    <property type="entry name" value="Prot_kinase_dom"/>
</dbReference>
<feature type="domain" description="Histidine kinase" evidence="8">
    <location>
        <begin position="1569"/>
        <end position="1787"/>
    </location>
</feature>
<dbReference type="SUPFAM" id="SSF47384">
    <property type="entry name" value="Homodimeric domain of signal transducing histidine kinase"/>
    <property type="match status" value="1"/>
</dbReference>
<dbReference type="Proteomes" id="UP000002139">
    <property type="component" value="Chromosome"/>
</dbReference>
<dbReference type="HOGENOM" id="CLU_000445_34_2_7"/>
<dbReference type="SMART" id="SM00220">
    <property type="entry name" value="S_TKc"/>
    <property type="match status" value="1"/>
</dbReference>
<dbReference type="PANTHER" id="PTHR43642:SF1">
    <property type="entry name" value="HYBRID SIGNAL TRANSDUCTION HISTIDINE KINASE G"/>
    <property type="match status" value="1"/>
</dbReference>
<dbReference type="Gene3D" id="1.10.510.10">
    <property type="entry name" value="Transferase(Phosphotransferase) domain 1"/>
    <property type="match status" value="1"/>
</dbReference>
<dbReference type="FunFam" id="3.30.565.10:FF:000006">
    <property type="entry name" value="Sensor histidine kinase WalK"/>
    <property type="match status" value="1"/>
</dbReference>
<dbReference type="InterPro" id="IPR003661">
    <property type="entry name" value="HisK_dim/P_dom"/>
</dbReference>
<evidence type="ECO:0000256" key="1">
    <source>
        <dbReference type="ARBA" id="ARBA00000085"/>
    </source>
</evidence>
<dbReference type="InterPro" id="IPR027417">
    <property type="entry name" value="P-loop_NTPase"/>
</dbReference>
<comment type="catalytic activity">
    <reaction evidence="1">
        <text>ATP + protein L-histidine = ADP + protein N-phospho-L-histidine.</text>
        <dbReference type="EC" id="2.7.13.3"/>
    </reaction>
</comment>
<dbReference type="Pfam" id="PF01590">
    <property type="entry name" value="GAF"/>
    <property type="match status" value="2"/>
</dbReference>
<dbReference type="InterPro" id="IPR004358">
    <property type="entry name" value="Sig_transdc_His_kin-like_C"/>
</dbReference>
<dbReference type="eggNOG" id="COG2205">
    <property type="taxonomic scope" value="Bacteria"/>
</dbReference>
<dbReference type="SUPFAM" id="SSF55781">
    <property type="entry name" value="GAF domain-like"/>
    <property type="match status" value="2"/>
</dbReference>
<dbReference type="InterPro" id="IPR008271">
    <property type="entry name" value="Ser/Thr_kinase_AS"/>
</dbReference>
<dbReference type="STRING" id="448385.sce7688"/>
<evidence type="ECO:0000256" key="5">
    <source>
        <dbReference type="ARBA" id="ARBA00022777"/>
    </source>
</evidence>
<keyword evidence="4 9" id="KW-0808">Transferase</keyword>
<dbReference type="SUPFAM" id="SSF52540">
    <property type="entry name" value="P-loop containing nucleoside triphosphate hydrolases"/>
    <property type="match status" value="1"/>
</dbReference>
<dbReference type="PROSITE" id="PS50109">
    <property type="entry name" value="HIS_KIN"/>
    <property type="match status" value="1"/>
</dbReference>
<organism evidence="9 10">
    <name type="scientific">Sorangium cellulosum (strain So ce56)</name>
    <name type="common">Polyangium cellulosum (strain So ce56)</name>
    <dbReference type="NCBI Taxonomy" id="448385"/>
    <lineage>
        <taxon>Bacteria</taxon>
        <taxon>Pseudomonadati</taxon>
        <taxon>Myxococcota</taxon>
        <taxon>Polyangia</taxon>
        <taxon>Polyangiales</taxon>
        <taxon>Polyangiaceae</taxon>
        <taxon>Sorangium</taxon>
    </lineage>
</organism>
<evidence type="ECO:0000313" key="10">
    <source>
        <dbReference type="Proteomes" id="UP000002139"/>
    </source>
</evidence>
<dbReference type="PANTHER" id="PTHR43642">
    <property type="entry name" value="HYBRID SIGNAL TRANSDUCTION HISTIDINE KINASE G"/>
    <property type="match status" value="1"/>
</dbReference>
<dbReference type="eggNOG" id="COG3899">
    <property type="taxonomic scope" value="Bacteria"/>
</dbReference>
<evidence type="ECO:0000256" key="4">
    <source>
        <dbReference type="ARBA" id="ARBA00022679"/>
    </source>
</evidence>
<dbReference type="FunFam" id="3.30.450.40:FF:000035">
    <property type="entry name" value="PAS sensor protein"/>
    <property type="match status" value="1"/>
</dbReference>
<dbReference type="SUPFAM" id="SSF56112">
    <property type="entry name" value="Protein kinase-like (PK-like)"/>
    <property type="match status" value="1"/>
</dbReference>
<dbReference type="GO" id="GO:0000155">
    <property type="term" value="F:phosphorelay sensor kinase activity"/>
    <property type="evidence" value="ECO:0007669"/>
    <property type="project" value="InterPro"/>
</dbReference>
<sequence>MRLPREMGAPSPYTITGTLHEGGRTRLLRAVRSADGRPVILKVIDPRSGCSQDIERLRREYMMGKALRHEAFVEPLALETFEGLPALVMEDFGGESLDHLILLDAPMSAGRFLDLAVRLVTCVAELHQRDVLHKDLKPQNILVNATTGEVKLADFGLASRLPREQPPVGTPRLIEGSLPYLSPEQTGRMNRAIDGRADLYAVGVTFYQMLTGRLPFEARDPLEWVHCHVALAPPPPSAVVPGVPEVLSAIVVKLLAKMAEDRYQTARGLRHDLDRCLSQHRACGRIEPFSLGERDISGRVQLPQKLYGREREVSALRRTFERVVDTGVPELVLVSGYSGSGKSALVHELYRSIVRERALFLSGKFERSRRGVPHFTLVQAFRDVVCEILAEPEDRIAALRQRLLDALGPNGQLIVDVIPQVELVIGRQPQVPELPLAEAQHRFRVVFRRFIGAFARKEHPLVLFLDDLQWTNPASLGLLHDLMTHPEARHLLFVGAYRDNEVTPSHPLMMALDKVRKDGARVSDIVLGPLSREHLGALVGDALRCRSEDAAQLSALVHEKTAGNPFFAIQFLTALHEERLIELDERAERFRWDVAKIRDKGFTDNVIDLMVGKLVRLPPGAQEALKHLACLGSAAGVDLLAMVRGSSVEETHADLWDAVRAGLVLRRGASYRFVHDRVQEAAYSLIPEGERPAVHLGIGRLLASRAAPEALEEKIFEIVNQLDRGAPLITSRAERERVAELNLIAGKRARGSNACVLALRYLAVGRALLPEDGWERRYELTFELELHRAECEYLTGDLSAAEERLSALSRRAASLVDLAAVTCVRLGLYTTMDRSDRGVDVGLDYLRRVGVTWSPHPTDEEVRKEYERVWELLGSRSVEDLIDSPQMTDPECRATLDVLTHAQSPALFTDANLNCLVVTRMTTLCLERGNCDASCIAYTWFVVQRARFGLEVDIVTAQLRLIRALRGLLPDLSSFSDADFDERRFERRLEGDPRLAIATCWYWIRKLQARFLAGDLDGSLEAAEKARPLLWTSGSFFEVAEYHFYGALARAARCRAADAAERRRHLEALAAHQRQIDTWAESCPENFRDRAALIGAEIARLRGAWDDAAQLYEQAIRAGRASGFVHHEALAYEIASGFYRERGFELIADTYLREARACYVRWGADGKVRHIDQRNPRLWDARPLAPTASFAARFEQLDQLSVIKASQTLSSEIVLDKLLRTLLTVVLEQGGAQRACLVLHQDERLSVGAEAILEESGEVKTLLPRSGEGASQRVPMSLVRYVQRTKERVILSPTEALDGKFSGDAYFARRKPRSVLCMPILRQAEVAGLLYLENDLLAGAFPPERLTALSLLAAQAAISLENARLLSKEQAARTGAEAAERRAAFLAEAGEILSGSLDYEETLGRVARLAVQSLCDWCITDVVEGEQIRRSLWAHRDSAKESLIEQLRRRYSSALDSPHPAARALRRGEPLLVSGCSEEELRQYCEDDEHARLIHELGVQSLIVVPLMARGRPIGALSVVSSAPGRCYGEADLEIVQHVAHRAALAIDNARLYRATQEAIRMRDEFLTVATHELNTPMTSLTLSLEAMDRSLRSGRPCDPPAMGRQVERALRQVMRLARLNRELLEVSRIDTDRASLDLAEVDLGVVVRDVIARFELDLARAGCSVSLRISGRNVGSWDRSRVDQIVTNLVANAIKFGPGKPIEIVLGEEAGTTRLSVKDHGIGVDPARQERIFDRFERAVSERHYGGLGLGLYISRQIAQAHGGSIRVESAPGAGATFTVELPGAGPPVSPRAPVFSNDSIGSIR</sequence>
<feature type="region of interest" description="Disordered" evidence="6">
    <location>
        <begin position="1784"/>
        <end position="1806"/>
    </location>
</feature>
<dbReference type="EMBL" id="AM746676">
    <property type="protein sequence ID" value="CAN97857.1"/>
    <property type="molecule type" value="Genomic_DNA"/>
</dbReference>
<dbReference type="SMART" id="SM00065">
    <property type="entry name" value="GAF"/>
    <property type="match status" value="2"/>
</dbReference>
<dbReference type="BioCyc" id="SCEL448385:SCE_RS39375-MONOMER"/>
<dbReference type="KEGG" id="scl:sce7688"/>
<reference evidence="9 10" key="1">
    <citation type="journal article" date="2007" name="Nat. Biotechnol.">
        <title>Complete genome sequence of the myxobacterium Sorangium cellulosum.</title>
        <authorList>
            <person name="Schneiker S."/>
            <person name="Perlova O."/>
            <person name="Kaiser O."/>
            <person name="Gerth K."/>
            <person name="Alici A."/>
            <person name="Altmeyer M.O."/>
            <person name="Bartels D."/>
            <person name="Bekel T."/>
            <person name="Beyer S."/>
            <person name="Bode E."/>
            <person name="Bode H.B."/>
            <person name="Bolten C.J."/>
            <person name="Choudhuri J.V."/>
            <person name="Doss S."/>
            <person name="Elnakady Y.A."/>
            <person name="Frank B."/>
            <person name="Gaigalat L."/>
            <person name="Goesmann A."/>
            <person name="Groeger C."/>
            <person name="Gross F."/>
            <person name="Jelsbak L."/>
            <person name="Jelsbak L."/>
            <person name="Kalinowski J."/>
            <person name="Kegler C."/>
            <person name="Knauber T."/>
            <person name="Konietzny S."/>
            <person name="Kopp M."/>
            <person name="Krause L."/>
            <person name="Krug D."/>
            <person name="Linke B."/>
            <person name="Mahmud T."/>
            <person name="Martinez-Arias R."/>
            <person name="McHardy A.C."/>
            <person name="Merai M."/>
            <person name="Meyer F."/>
            <person name="Mormann S."/>
            <person name="Munoz-Dorado J."/>
            <person name="Perez J."/>
            <person name="Pradella S."/>
            <person name="Rachid S."/>
            <person name="Raddatz G."/>
            <person name="Rosenau F."/>
            <person name="Rueckert C."/>
            <person name="Sasse F."/>
            <person name="Scharfe M."/>
            <person name="Schuster S.C."/>
            <person name="Suen G."/>
            <person name="Treuner-Lange A."/>
            <person name="Velicer G.J."/>
            <person name="Vorholter F.-J."/>
            <person name="Weissman K.J."/>
            <person name="Welch R.D."/>
            <person name="Wenzel S.C."/>
            <person name="Whitworth D.E."/>
            <person name="Wilhelm S."/>
            <person name="Wittmann C."/>
            <person name="Bloecker H."/>
            <person name="Puehler A."/>
            <person name="Mueller R."/>
        </authorList>
    </citation>
    <scope>NUCLEOTIDE SEQUENCE [LARGE SCALE GENOMIC DNA]</scope>
    <source>
        <strain evidence="10">So ce56</strain>
    </source>
</reference>
<dbReference type="Gene3D" id="3.40.50.300">
    <property type="entry name" value="P-loop containing nucleotide triphosphate hydrolases"/>
    <property type="match status" value="1"/>
</dbReference>
<evidence type="ECO:0000313" key="9">
    <source>
        <dbReference type="EMBL" id="CAN97857.1"/>
    </source>
</evidence>
<dbReference type="CDD" id="cd14014">
    <property type="entry name" value="STKc_PknB_like"/>
    <property type="match status" value="1"/>
</dbReference>
<dbReference type="Gene3D" id="3.30.450.40">
    <property type="match status" value="2"/>
</dbReference>
<dbReference type="InterPro" id="IPR041664">
    <property type="entry name" value="AAA_16"/>
</dbReference>
<dbReference type="GO" id="GO:0005524">
    <property type="term" value="F:ATP binding"/>
    <property type="evidence" value="ECO:0007669"/>
    <property type="project" value="InterPro"/>
</dbReference>
<protein>
    <recommendedName>
        <fullName evidence="2">histidine kinase</fullName>
        <ecNumber evidence="2">2.7.13.3</ecNumber>
    </recommendedName>
</protein>
<feature type="domain" description="Protein kinase" evidence="7">
    <location>
        <begin position="13"/>
        <end position="274"/>
    </location>
</feature>
<dbReference type="InterPro" id="IPR003594">
    <property type="entry name" value="HATPase_dom"/>
</dbReference>
<dbReference type="Gene3D" id="1.10.287.130">
    <property type="match status" value="1"/>
</dbReference>
<dbReference type="SMART" id="SM00387">
    <property type="entry name" value="HATPase_c"/>
    <property type="match status" value="1"/>
</dbReference>
<dbReference type="Gene3D" id="3.30.565.10">
    <property type="entry name" value="Histidine kinase-like ATPase, C-terminal domain"/>
    <property type="match status" value="1"/>
</dbReference>
<proteinExistence type="predicted"/>
<gene>
    <name evidence="9" type="ordered locus">sce7688</name>
</gene>
<dbReference type="InterPro" id="IPR011009">
    <property type="entry name" value="Kinase-like_dom_sf"/>
</dbReference>
<dbReference type="InterPro" id="IPR036097">
    <property type="entry name" value="HisK_dim/P_sf"/>
</dbReference>
<dbReference type="PROSITE" id="PS50011">
    <property type="entry name" value="PROTEIN_KINASE_DOM"/>
    <property type="match status" value="1"/>
</dbReference>
<dbReference type="InterPro" id="IPR003018">
    <property type="entry name" value="GAF"/>
</dbReference>
<dbReference type="Pfam" id="PF00069">
    <property type="entry name" value="Pkinase"/>
    <property type="match status" value="1"/>
</dbReference>
<keyword evidence="5 9" id="KW-0418">Kinase</keyword>
<dbReference type="Pfam" id="PF13191">
    <property type="entry name" value="AAA_16"/>
    <property type="match status" value="1"/>
</dbReference>
<evidence type="ECO:0000259" key="7">
    <source>
        <dbReference type="PROSITE" id="PS50011"/>
    </source>
</evidence>
<name>A9F619_SORC5</name>